<gene>
    <name evidence="2" type="ORF">GGR46_004433</name>
</gene>
<organism evidence="2 3">
    <name type="scientific">Sphingomonas kyeonggiensis</name>
    <dbReference type="NCBI Taxonomy" id="1268553"/>
    <lineage>
        <taxon>Bacteria</taxon>
        <taxon>Pseudomonadati</taxon>
        <taxon>Pseudomonadota</taxon>
        <taxon>Alphaproteobacteria</taxon>
        <taxon>Sphingomonadales</taxon>
        <taxon>Sphingomonadaceae</taxon>
        <taxon>Sphingomonas</taxon>
    </lineage>
</organism>
<dbReference type="SUPFAM" id="SSF51126">
    <property type="entry name" value="Pectin lyase-like"/>
    <property type="match status" value="1"/>
</dbReference>
<dbReference type="RefSeq" id="WP_184000209.1">
    <property type="nucleotide sequence ID" value="NZ_JACIEH010000004.1"/>
</dbReference>
<dbReference type="Proteomes" id="UP000557392">
    <property type="component" value="Unassembled WGS sequence"/>
</dbReference>
<reference evidence="2 3" key="1">
    <citation type="submission" date="2020-08" db="EMBL/GenBank/DDBJ databases">
        <title>Genomic Encyclopedia of Type Strains, Phase IV (KMG-IV): sequencing the most valuable type-strain genomes for metagenomic binning, comparative biology and taxonomic classification.</title>
        <authorList>
            <person name="Goeker M."/>
        </authorList>
    </citation>
    <scope>NUCLEOTIDE SEQUENCE [LARGE SCALE GENOMIC DNA]</scope>
    <source>
        <strain evidence="2 3">DSM 101806</strain>
    </source>
</reference>
<proteinExistence type="predicted"/>
<comment type="caution">
    <text evidence="2">The sequence shown here is derived from an EMBL/GenBank/DDBJ whole genome shotgun (WGS) entry which is preliminary data.</text>
</comment>
<dbReference type="InterPro" id="IPR011050">
    <property type="entry name" value="Pectin_lyase_fold/virulence"/>
</dbReference>
<dbReference type="AlphaFoldDB" id="A0A7W6JWH6"/>
<name>A0A7W6JWH6_9SPHN</name>
<sequence>MTSAVSVLDFGAVGDGVTDDYPFIQAALDAVGDSGGGTVILPKVSGRYLISQGLKIPSYVTLEGCAPARYPFNAGNLNSSALVAKFSDPFQWVIEPKTRVAQQPVPYNVMVTGSAQNDFTINCCVRNLVITSLELDESGNRRAVPYGGIRMHGCPGSIVENVAIDNVGCGLLVNFSTGGSYVVHTLTHYYGVACWEDSNANSFDVYSTRKDLSLGQIVPSAYLMPFMSALDGDLISEGLSTNNHYNRPFGLLVGATGDRASVNSSFDVTIENFSGGIFQRRALAMNFGRAYVEGPPPSVDIAMVAARSTFKAATLHAYISAPGNLWGSLFDIGNEVSACIAPNGMIYPASFGTVSSSESTRIVLEGVKPNDGTEMGDNGFTPHAPLQPNVVYGDSTPWHPLASPIVAGTTSMFLNGWSNVGGVSVDAAYRLQGDTGVVQLRGFITGGSTGTAAFTLPAGFRPFKRRAFTTVGGDVVIDMDGTVTVYTVGGTIGLDGIGFDRT</sequence>
<protein>
    <recommendedName>
        <fullName evidence="1">Rhamnogalacturonase A/B/Epimerase-like pectate lyase domain-containing protein</fullName>
    </recommendedName>
</protein>
<dbReference type="Pfam" id="PF12708">
    <property type="entry name" value="Pect-lyase_RHGA_epim"/>
    <property type="match status" value="1"/>
</dbReference>
<evidence type="ECO:0000313" key="3">
    <source>
        <dbReference type="Proteomes" id="UP000557392"/>
    </source>
</evidence>
<evidence type="ECO:0000259" key="1">
    <source>
        <dbReference type="Pfam" id="PF12708"/>
    </source>
</evidence>
<feature type="domain" description="Rhamnogalacturonase A/B/Epimerase-like pectate lyase" evidence="1">
    <location>
        <begin position="5"/>
        <end position="169"/>
    </location>
</feature>
<accession>A0A7W6JWH6</accession>
<keyword evidence="3" id="KW-1185">Reference proteome</keyword>
<dbReference type="InterPro" id="IPR024535">
    <property type="entry name" value="RHGA/B-epi-like_pectate_lyase"/>
</dbReference>
<evidence type="ECO:0000313" key="2">
    <source>
        <dbReference type="EMBL" id="MBB4100844.1"/>
    </source>
</evidence>
<dbReference type="Gene3D" id="2.160.20.10">
    <property type="entry name" value="Single-stranded right-handed beta-helix, Pectin lyase-like"/>
    <property type="match status" value="1"/>
</dbReference>
<dbReference type="EMBL" id="JACIEH010000004">
    <property type="protein sequence ID" value="MBB4100844.1"/>
    <property type="molecule type" value="Genomic_DNA"/>
</dbReference>
<dbReference type="InterPro" id="IPR012334">
    <property type="entry name" value="Pectin_lyas_fold"/>
</dbReference>